<name>A0ABS8AC61_9BACT</name>
<dbReference type="PANTHER" id="PTHR10907:SF47">
    <property type="entry name" value="REGUCALCIN"/>
    <property type="match status" value="1"/>
</dbReference>
<gene>
    <name evidence="3" type="ORF">LGH70_10435</name>
</gene>
<dbReference type="InterPro" id="IPR005511">
    <property type="entry name" value="SMP-30"/>
</dbReference>
<evidence type="ECO:0000259" key="2">
    <source>
        <dbReference type="Pfam" id="PF08450"/>
    </source>
</evidence>
<dbReference type="Pfam" id="PF08450">
    <property type="entry name" value="SGL"/>
    <property type="match status" value="1"/>
</dbReference>
<comment type="caution">
    <text evidence="3">The sequence shown here is derived from an EMBL/GenBank/DDBJ whole genome shotgun (WGS) entry which is preliminary data.</text>
</comment>
<evidence type="ECO:0000256" key="1">
    <source>
        <dbReference type="ARBA" id="ARBA00008853"/>
    </source>
</evidence>
<reference evidence="3" key="1">
    <citation type="submission" date="2021-10" db="EMBL/GenBank/DDBJ databases">
        <authorList>
            <person name="Dean J.D."/>
            <person name="Kim M.K."/>
            <person name="Newey C.N."/>
            <person name="Stoker T.S."/>
            <person name="Thompson D.W."/>
            <person name="Grose J.H."/>
        </authorList>
    </citation>
    <scope>NUCLEOTIDE SEQUENCE</scope>
    <source>
        <strain evidence="3">BT635</strain>
    </source>
</reference>
<sequence>MASPSATDSSTVRVALAAQNQLGEGAIWNPLDSKLYWVDIEGQQLHVFDPTTGQCRQLPTTARIGTVVPARGGEVVVAQQNGLHRLNTTTGASTLLVNPLTEPSLRFNDGKCDPAGRFWVGTLDMDDRPRRAALYRLDPDGHLHTMRTHITISNGLAWTADRKTMYYIDTPTHVVQAFDYDNATGAITNARPVIRIPEADGDPDGMTIDAQGHLWIALWGGGQVVCYDPATGQKQRSIPVPAPQTTSCAFGGPDLRTLFITTARQDLSPEQLRHYPLSGSLFAVEPGVAGVPANIYVG</sequence>
<dbReference type="InterPro" id="IPR011042">
    <property type="entry name" value="6-blade_b-propeller_TolB-like"/>
</dbReference>
<evidence type="ECO:0000313" key="4">
    <source>
        <dbReference type="Proteomes" id="UP001165297"/>
    </source>
</evidence>
<protein>
    <submittedName>
        <fullName evidence="3">SMP-30/gluconolactonase/LRE family protein</fullName>
    </submittedName>
</protein>
<dbReference type="Gene3D" id="2.120.10.30">
    <property type="entry name" value="TolB, C-terminal domain"/>
    <property type="match status" value="1"/>
</dbReference>
<dbReference type="EMBL" id="JAJADQ010000004">
    <property type="protein sequence ID" value="MCB2378000.1"/>
    <property type="molecule type" value="Genomic_DNA"/>
</dbReference>
<dbReference type="PRINTS" id="PR01790">
    <property type="entry name" value="SMP30FAMILY"/>
</dbReference>
<dbReference type="PANTHER" id="PTHR10907">
    <property type="entry name" value="REGUCALCIN"/>
    <property type="match status" value="1"/>
</dbReference>
<evidence type="ECO:0000313" key="3">
    <source>
        <dbReference type="EMBL" id="MCB2378000.1"/>
    </source>
</evidence>
<keyword evidence="4" id="KW-1185">Reference proteome</keyword>
<dbReference type="RefSeq" id="WP_226185223.1">
    <property type="nucleotide sequence ID" value="NZ_JAJADQ010000004.1"/>
</dbReference>
<proteinExistence type="inferred from homology"/>
<feature type="domain" description="SMP-30/Gluconolactonase/LRE-like region" evidence="2">
    <location>
        <begin position="22"/>
        <end position="264"/>
    </location>
</feature>
<organism evidence="3 4">
    <name type="scientific">Hymenobacter nitidus</name>
    <dbReference type="NCBI Taxonomy" id="2880929"/>
    <lineage>
        <taxon>Bacteria</taxon>
        <taxon>Pseudomonadati</taxon>
        <taxon>Bacteroidota</taxon>
        <taxon>Cytophagia</taxon>
        <taxon>Cytophagales</taxon>
        <taxon>Hymenobacteraceae</taxon>
        <taxon>Hymenobacter</taxon>
    </lineage>
</organism>
<dbReference type="SUPFAM" id="SSF63829">
    <property type="entry name" value="Calcium-dependent phosphotriesterase"/>
    <property type="match status" value="1"/>
</dbReference>
<accession>A0ABS8AC61</accession>
<dbReference type="Proteomes" id="UP001165297">
    <property type="component" value="Unassembled WGS sequence"/>
</dbReference>
<comment type="similarity">
    <text evidence="1">Belongs to the SMP-30/CGR1 family.</text>
</comment>
<dbReference type="InterPro" id="IPR013658">
    <property type="entry name" value="SGL"/>
</dbReference>